<dbReference type="OrthoDB" id="1430424at2759"/>
<name>A0A7J9KSS7_GOSSC</name>
<comment type="caution">
    <text evidence="1">The sequence shown here is derived from an EMBL/GenBank/DDBJ whole genome shotgun (WGS) entry which is preliminary data.</text>
</comment>
<accession>A0A7J9KSS7</accession>
<organism evidence="1 2">
    <name type="scientific">Gossypium schwendimanii</name>
    <name type="common">Cotton</name>
    <dbReference type="NCBI Taxonomy" id="34291"/>
    <lineage>
        <taxon>Eukaryota</taxon>
        <taxon>Viridiplantae</taxon>
        <taxon>Streptophyta</taxon>
        <taxon>Embryophyta</taxon>
        <taxon>Tracheophyta</taxon>
        <taxon>Spermatophyta</taxon>
        <taxon>Magnoliopsida</taxon>
        <taxon>eudicotyledons</taxon>
        <taxon>Gunneridae</taxon>
        <taxon>Pentapetalae</taxon>
        <taxon>rosids</taxon>
        <taxon>malvids</taxon>
        <taxon>Malvales</taxon>
        <taxon>Malvaceae</taxon>
        <taxon>Malvoideae</taxon>
        <taxon>Gossypium</taxon>
    </lineage>
</organism>
<dbReference type="Proteomes" id="UP000593576">
    <property type="component" value="Unassembled WGS sequence"/>
</dbReference>
<gene>
    <name evidence="1" type="ORF">Goshw_016571</name>
</gene>
<protein>
    <submittedName>
        <fullName evidence="1">Uncharacterized protein</fullName>
    </submittedName>
</protein>
<dbReference type="AlphaFoldDB" id="A0A7J9KSS7"/>
<evidence type="ECO:0000313" key="1">
    <source>
        <dbReference type="EMBL" id="MBA0849478.1"/>
    </source>
</evidence>
<proteinExistence type="predicted"/>
<evidence type="ECO:0000313" key="2">
    <source>
        <dbReference type="Proteomes" id="UP000593576"/>
    </source>
</evidence>
<reference evidence="1 2" key="1">
    <citation type="journal article" date="2019" name="Genome Biol. Evol.">
        <title>Insights into the evolution of the New World diploid cottons (Gossypium, subgenus Houzingenia) based on genome sequencing.</title>
        <authorList>
            <person name="Grover C.E."/>
            <person name="Arick M.A. 2nd"/>
            <person name="Thrash A."/>
            <person name="Conover J.L."/>
            <person name="Sanders W.S."/>
            <person name="Peterson D.G."/>
            <person name="Frelichowski J.E."/>
            <person name="Scheffler J.A."/>
            <person name="Scheffler B.E."/>
            <person name="Wendel J.F."/>
        </authorList>
    </citation>
    <scope>NUCLEOTIDE SEQUENCE [LARGE SCALE GENOMIC DNA]</scope>
    <source>
        <strain evidence="1">1</strain>
        <tissue evidence="1">Leaf</tissue>
    </source>
</reference>
<sequence length="43" mass="5299">MLTKQSPIYLTGLIRSFYLHGFTVTFRRWIMFRIEFSLKIIHH</sequence>
<keyword evidence="2" id="KW-1185">Reference proteome</keyword>
<dbReference type="EMBL" id="JABFAF010000002">
    <property type="protein sequence ID" value="MBA0849478.1"/>
    <property type="molecule type" value="Genomic_DNA"/>
</dbReference>